<evidence type="ECO:0000313" key="2">
    <source>
        <dbReference type="EMBL" id="SUS06088.1"/>
    </source>
</evidence>
<accession>A0A380TD98</accession>
<proteinExistence type="predicted"/>
<feature type="region of interest" description="Disordered" evidence="1">
    <location>
        <begin position="1"/>
        <end position="71"/>
    </location>
</feature>
<name>A0A380TD98_9ZZZZ</name>
<dbReference type="AlphaFoldDB" id="A0A380TD98"/>
<reference evidence="2" key="1">
    <citation type="submission" date="2018-07" db="EMBL/GenBank/DDBJ databases">
        <authorList>
            <person name="Quirk P.G."/>
            <person name="Krulwich T.A."/>
        </authorList>
    </citation>
    <scope>NUCLEOTIDE SEQUENCE</scope>
</reference>
<evidence type="ECO:0000256" key="1">
    <source>
        <dbReference type="SAM" id="MobiDB-lite"/>
    </source>
</evidence>
<sequence length="126" mass="14040">MRGGTATSPCQPPHGPARKGEDHDGRFFSPSSATPRAVRIARNVRRNLTPHSQHQVRTLPHFRNPRRTHTPPRIRFVDEAARTHLIGPLLLELEVKATILRARYMALSTIAPLHDSPTLILQIAAA</sequence>
<dbReference type="EMBL" id="UIDG01000157">
    <property type="protein sequence ID" value="SUS06088.1"/>
    <property type="molecule type" value="Genomic_DNA"/>
</dbReference>
<gene>
    <name evidence="2" type="ORF">DF3PB_240011</name>
</gene>
<organism evidence="2">
    <name type="scientific">metagenome</name>
    <dbReference type="NCBI Taxonomy" id="256318"/>
    <lineage>
        <taxon>unclassified sequences</taxon>
        <taxon>metagenomes</taxon>
    </lineage>
</organism>
<protein>
    <submittedName>
        <fullName evidence="2">Uncharacterized protein</fullName>
    </submittedName>
</protein>